<dbReference type="AlphaFoldDB" id="A0AAV8UQS4"/>
<sequence length="249" mass="26715">MVELGFIASGGRVLSIRGAGLSGSVCKRKVQYVKTIRMAADDGGNADTAIETGSSPDLVALPTSHQMNALRDLAIAVGVFGTLKVGLGPLGLSKFSGFVNPIGYYAVWLGLAFLPFVVNKDRRVDISAMETRKDKNTDLVAPEGFTNCSPPPRMAAKVFDCSPVDLRNKFFTMVKSQPSTGFLSGDDDNLTYAFVQTTPLMKYPDVISVQFLPSGQGKSTLAIFSTSIFGQSDVGKNKARVDEWLSKLD</sequence>
<keyword evidence="1" id="KW-0472">Membrane</keyword>
<dbReference type="Proteomes" id="UP001157974">
    <property type="component" value="Unassembled WGS sequence"/>
</dbReference>
<evidence type="ECO:0000313" key="2">
    <source>
        <dbReference type="EMBL" id="KAJ8903662.1"/>
    </source>
</evidence>
<dbReference type="EMBL" id="JAMWBK010000007">
    <property type="protein sequence ID" value="KAJ8903662.1"/>
    <property type="molecule type" value="Genomic_DNA"/>
</dbReference>
<reference evidence="2 3" key="1">
    <citation type="journal article" date="2023" name="Nat. Commun.">
        <title>Origin of minicircular mitochondrial genomes in red algae.</title>
        <authorList>
            <person name="Lee Y."/>
            <person name="Cho C.H."/>
            <person name="Lee Y.M."/>
            <person name="Park S.I."/>
            <person name="Yang J.H."/>
            <person name="West J.A."/>
            <person name="Bhattacharya D."/>
            <person name="Yoon H.S."/>
        </authorList>
    </citation>
    <scope>NUCLEOTIDE SEQUENCE [LARGE SCALE GENOMIC DNA]</scope>
    <source>
        <strain evidence="2 3">CCMP1338</strain>
        <tissue evidence="2">Whole cell</tissue>
    </source>
</reference>
<dbReference type="Pfam" id="PF07386">
    <property type="entry name" value="DUF1499"/>
    <property type="match status" value="1"/>
</dbReference>
<dbReference type="InterPro" id="IPR010865">
    <property type="entry name" value="DUF1499"/>
</dbReference>
<feature type="transmembrane region" description="Helical" evidence="1">
    <location>
        <begin position="98"/>
        <end position="118"/>
    </location>
</feature>
<keyword evidence="3" id="KW-1185">Reference proteome</keyword>
<name>A0AAV8UQS4_9RHOD</name>
<feature type="transmembrane region" description="Helical" evidence="1">
    <location>
        <begin position="73"/>
        <end position="92"/>
    </location>
</feature>
<gene>
    <name evidence="2" type="ORF">NDN08_004764</name>
</gene>
<protein>
    <submittedName>
        <fullName evidence="2">Uncharacterized protein</fullName>
    </submittedName>
</protein>
<keyword evidence="1" id="KW-1133">Transmembrane helix</keyword>
<evidence type="ECO:0000256" key="1">
    <source>
        <dbReference type="SAM" id="Phobius"/>
    </source>
</evidence>
<evidence type="ECO:0000313" key="3">
    <source>
        <dbReference type="Proteomes" id="UP001157974"/>
    </source>
</evidence>
<keyword evidence="1" id="KW-0812">Transmembrane</keyword>
<proteinExistence type="predicted"/>
<organism evidence="2 3">
    <name type="scientific">Rhodosorus marinus</name>
    <dbReference type="NCBI Taxonomy" id="101924"/>
    <lineage>
        <taxon>Eukaryota</taxon>
        <taxon>Rhodophyta</taxon>
        <taxon>Stylonematophyceae</taxon>
        <taxon>Stylonematales</taxon>
        <taxon>Stylonemataceae</taxon>
        <taxon>Rhodosorus</taxon>
    </lineage>
</organism>
<comment type="caution">
    <text evidence="2">The sequence shown here is derived from an EMBL/GenBank/DDBJ whole genome shotgun (WGS) entry which is preliminary data.</text>
</comment>
<accession>A0AAV8UQS4</accession>